<dbReference type="InterPro" id="IPR006674">
    <property type="entry name" value="HD_domain"/>
</dbReference>
<evidence type="ECO:0000259" key="11">
    <source>
        <dbReference type="PROSITE" id="PS51643"/>
    </source>
</evidence>
<dbReference type="NCBIfam" id="TIGR01596">
    <property type="entry name" value="cas3_HD"/>
    <property type="match status" value="1"/>
</dbReference>
<evidence type="ECO:0000256" key="6">
    <source>
        <dbReference type="ARBA" id="ARBA00022801"/>
    </source>
</evidence>
<dbReference type="GO" id="GO:0051607">
    <property type="term" value="P:defense response to virus"/>
    <property type="evidence" value="ECO:0007669"/>
    <property type="project" value="UniProtKB-KW"/>
</dbReference>
<dbReference type="NCBIfam" id="TIGR00277">
    <property type="entry name" value="HDIG"/>
    <property type="match status" value="1"/>
</dbReference>
<dbReference type="GO" id="GO:0003676">
    <property type="term" value="F:nucleic acid binding"/>
    <property type="evidence" value="ECO:0007669"/>
    <property type="project" value="InterPro"/>
</dbReference>
<comment type="similarity">
    <text evidence="1">In the N-terminal section; belongs to the CRISPR-associated nuclease Cas3-HD family.</text>
</comment>
<keyword evidence="8" id="KW-0067">ATP-binding</keyword>
<keyword evidence="9" id="KW-0051">Antiviral defense</keyword>
<dbReference type="GO" id="GO:0046872">
    <property type="term" value="F:metal ion binding"/>
    <property type="evidence" value="ECO:0007669"/>
    <property type="project" value="UniProtKB-KW"/>
</dbReference>
<feature type="domain" description="HD Cas3-type" evidence="11">
    <location>
        <begin position="12"/>
        <end position="192"/>
    </location>
</feature>
<dbReference type="GO" id="GO:0004519">
    <property type="term" value="F:endonuclease activity"/>
    <property type="evidence" value="ECO:0007669"/>
    <property type="project" value="UniProtKB-KW"/>
</dbReference>
<dbReference type="InterPro" id="IPR027417">
    <property type="entry name" value="P-loop_NTPase"/>
</dbReference>
<protein>
    <submittedName>
        <fullName evidence="12">CRISPR-associated helicase/endonuclease Cas3</fullName>
    </submittedName>
</protein>
<gene>
    <name evidence="12" type="ORF">BZG02_08250</name>
</gene>
<dbReference type="SUPFAM" id="SSF52540">
    <property type="entry name" value="P-loop containing nucleoside triphosphate hydrolases"/>
    <property type="match status" value="1"/>
</dbReference>
<dbReference type="NCBIfam" id="TIGR01587">
    <property type="entry name" value="cas3_core"/>
    <property type="match status" value="1"/>
</dbReference>
<evidence type="ECO:0000256" key="8">
    <source>
        <dbReference type="ARBA" id="ARBA00022840"/>
    </source>
</evidence>
<dbReference type="InterPro" id="IPR006474">
    <property type="entry name" value="Helicase_Cas3_CRISPR-ass_core"/>
</dbReference>
<dbReference type="GO" id="GO:0016787">
    <property type="term" value="F:hydrolase activity"/>
    <property type="evidence" value="ECO:0007669"/>
    <property type="project" value="UniProtKB-KW"/>
</dbReference>
<keyword evidence="12" id="KW-0255">Endonuclease</keyword>
<organism evidence="12 13">
    <name type="scientific">Labilibaculum filiforme</name>
    <dbReference type="NCBI Taxonomy" id="1940526"/>
    <lineage>
        <taxon>Bacteria</taxon>
        <taxon>Pseudomonadati</taxon>
        <taxon>Bacteroidota</taxon>
        <taxon>Bacteroidia</taxon>
        <taxon>Marinilabiliales</taxon>
        <taxon>Marinifilaceae</taxon>
        <taxon>Labilibaculum</taxon>
    </lineage>
</organism>
<evidence type="ECO:0000256" key="9">
    <source>
        <dbReference type="ARBA" id="ARBA00023118"/>
    </source>
</evidence>
<dbReference type="InterPro" id="IPR050079">
    <property type="entry name" value="DEAD_box_RNA_helicase"/>
</dbReference>
<dbReference type="GO" id="GO:0005524">
    <property type="term" value="F:ATP binding"/>
    <property type="evidence" value="ECO:0007669"/>
    <property type="project" value="UniProtKB-KW"/>
</dbReference>
<dbReference type="SMART" id="SM00490">
    <property type="entry name" value="HELICc"/>
    <property type="match status" value="1"/>
</dbReference>
<proteinExistence type="inferred from homology"/>
<evidence type="ECO:0000313" key="13">
    <source>
        <dbReference type="Proteomes" id="UP000233535"/>
    </source>
</evidence>
<evidence type="ECO:0000256" key="7">
    <source>
        <dbReference type="ARBA" id="ARBA00022806"/>
    </source>
</evidence>
<dbReference type="InterPro" id="IPR011545">
    <property type="entry name" value="DEAD/DEAH_box_helicase_dom"/>
</dbReference>
<evidence type="ECO:0000256" key="1">
    <source>
        <dbReference type="ARBA" id="ARBA00006847"/>
    </source>
</evidence>
<dbReference type="GO" id="GO:0003724">
    <property type="term" value="F:RNA helicase activity"/>
    <property type="evidence" value="ECO:0007669"/>
    <property type="project" value="TreeGrafter"/>
</dbReference>
<evidence type="ECO:0000256" key="10">
    <source>
        <dbReference type="ARBA" id="ARBA00038437"/>
    </source>
</evidence>
<dbReference type="GO" id="GO:0005829">
    <property type="term" value="C:cytosol"/>
    <property type="evidence" value="ECO:0007669"/>
    <property type="project" value="TreeGrafter"/>
</dbReference>
<dbReference type="RefSeq" id="WP_101260958.1">
    <property type="nucleotide sequence ID" value="NZ_MVDD01000005.1"/>
</dbReference>
<dbReference type="InterPro" id="IPR006483">
    <property type="entry name" value="CRISPR-assoc_Cas3_HD"/>
</dbReference>
<dbReference type="AlphaFoldDB" id="A0A2N3HZ68"/>
<keyword evidence="5" id="KW-0547">Nucleotide-binding</keyword>
<keyword evidence="7" id="KW-0347">Helicase</keyword>
<accession>A0A2N3HZ68</accession>
<dbReference type="SMART" id="SM00487">
    <property type="entry name" value="DEXDc"/>
    <property type="match status" value="1"/>
</dbReference>
<comment type="caution">
    <text evidence="12">The sequence shown here is derived from an EMBL/GenBank/DDBJ whole genome shotgun (WGS) entry which is preliminary data.</text>
</comment>
<evidence type="ECO:0000256" key="5">
    <source>
        <dbReference type="ARBA" id="ARBA00022741"/>
    </source>
</evidence>
<dbReference type="Gene3D" id="3.40.50.300">
    <property type="entry name" value="P-loop containing nucleotide triphosphate hydrolases"/>
    <property type="match status" value="2"/>
</dbReference>
<dbReference type="SUPFAM" id="SSF109604">
    <property type="entry name" value="HD-domain/PDEase-like"/>
    <property type="match status" value="1"/>
</dbReference>
<dbReference type="InterPro" id="IPR014001">
    <property type="entry name" value="Helicase_ATP-bd"/>
</dbReference>
<dbReference type="Pfam" id="PF00270">
    <property type="entry name" value="DEAD"/>
    <property type="match status" value="1"/>
</dbReference>
<keyword evidence="4" id="KW-0479">Metal-binding</keyword>
<dbReference type="CDD" id="cd09641">
    <property type="entry name" value="Cas3''_I"/>
    <property type="match status" value="1"/>
</dbReference>
<dbReference type="Proteomes" id="UP000233535">
    <property type="component" value="Unassembled WGS sequence"/>
</dbReference>
<dbReference type="PANTHER" id="PTHR47959">
    <property type="entry name" value="ATP-DEPENDENT RNA HELICASE RHLE-RELATED"/>
    <property type="match status" value="1"/>
</dbReference>
<dbReference type="Pfam" id="PF22590">
    <property type="entry name" value="Cas3-like_C_2"/>
    <property type="match status" value="1"/>
</dbReference>
<evidence type="ECO:0000256" key="2">
    <source>
        <dbReference type="ARBA" id="ARBA00009046"/>
    </source>
</evidence>
<dbReference type="InterPro" id="IPR038257">
    <property type="entry name" value="CRISPR-assoc_Cas3_HD_sf"/>
</dbReference>
<dbReference type="Pfam" id="PF01966">
    <property type="entry name" value="HD"/>
    <property type="match status" value="1"/>
</dbReference>
<evidence type="ECO:0000256" key="4">
    <source>
        <dbReference type="ARBA" id="ARBA00022723"/>
    </source>
</evidence>
<reference evidence="12 13" key="1">
    <citation type="journal article" date="2017" name="Front. Microbiol.">
        <title>Labilibaculum manganireducens gen. nov., sp. nov. and Labilibaculum filiforme sp. nov., Novel Bacteroidetes Isolated from Subsurface Sediments of the Baltic Sea.</title>
        <authorList>
            <person name="Vandieken V."/>
            <person name="Marshall I.P."/>
            <person name="Niemann H."/>
            <person name="Engelen B."/>
            <person name="Cypionka H."/>
        </authorList>
    </citation>
    <scope>NUCLEOTIDE SEQUENCE [LARGE SCALE GENOMIC DNA]</scope>
    <source>
        <strain evidence="12 13">59.16B</strain>
    </source>
</reference>
<dbReference type="PROSITE" id="PS51643">
    <property type="entry name" value="HD_CAS3"/>
    <property type="match status" value="1"/>
</dbReference>
<comment type="similarity">
    <text evidence="2">In the central section; belongs to the CRISPR-associated helicase Cas3 family.</text>
</comment>
<sequence>MNQVCPHIKAKGKPEETTLHQHLMEVSLAVEKIAGALNFDAEIARCGAILHDIGKTSSVFQSRLNSKTIPKTPFRHEIASCFFLSAFPENIHPQLIEMVIAHHKSILHDARDKGILDLEEVRGDTFSLHIKDWNNWKVDAIEILNALGIKADNISEQQAQENFDKVYDYCDDIVQERGFSEWRGLLMAADHFASALSENTEEYLKRTFQTPNLNFYNRQHKLYPLSEKNSVSDKRHTMVVACTGAGKTDYLFRRCKGRIFYTLPFQASINAMYKRVKNDLKNDNPNLDIRLLHASSSISAKGATKEEKIIQGHVGAAVKVLTPHQIAAIAFGTNGYEAMLLDIKGCDVILDEIHTYTNITRAIVLKIIQVLNYLNCKIHIGTATMPSILYNRIINILGKENVLEVKLEDKELTAFNRHIIHKLDDWDQTHEIISTAVLEDKKLLVVCNRVQHAQEQYKKLSDLNPEIPILLIHSRFKKGDRDEKERLLLGLTEDGTPNGNFNTSNKACIVVSTQVVEVSLDISFDLMITEAAPLDSLIQRFGRVNRKRNNDTIGKFKPIYVLAPPEDEKEALPYDLEIINRSYATLPNYEVLQENQLQAKIDQVFTEIDFLKIEEHSVFKEDGRWTIDKLTHNSKAILLDLLDIDSVNCICEADEDAYREGNTETRSKLTVSTRYYIAQNLNQLTKCGIEPFILPDAAYSSEFGLDVSKAKPEFYDTKYSFL</sequence>
<keyword evidence="6" id="KW-0378">Hydrolase</keyword>
<dbReference type="OrthoDB" id="9810236at2"/>
<dbReference type="InterPro" id="IPR006675">
    <property type="entry name" value="HDIG_dom"/>
</dbReference>
<name>A0A2N3HZ68_9BACT</name>
<evidence type="ECO:0000256" key="3">
    <source>
        <dbReference type="ARBA" id="ARBA00022722"/>
    </source>
</evidence>
<dbReference type="Gene3D" id="1.10.3210.30">
    <property type="match status" value="1"/>
</dbReference>
<dbReference type="InterPro" id="IPR054712">
    <property type="entry name" value="Cas3-like_dom"/>
</dbReference>
<keyword evidence="13" id="KW-1185">Reference proteome</keyword>
<evidence type="ECO:0000313" key="12">
    <source>
        <dbReference type="EMBL" id="PKQ63368.1"/>
    </source>
</evidence>
<keyword evidence="3" id="KW-0540">Nuclease</keyword>
<comment type="similarity">
    <text evidence="10">Belongs to the DEAD box helicase family.</text>
</comment>
<dbReference type="PANTHER" id="PTHR47959:SF16">
    <property type="entry name" value="CRISPR-ASSOCIATED NUCLEASE_HELICASE CAS3-RELATED"/>
    <property type="match status" value="1"/>
</dbReference>
<dbReference type="EMBL" id="MVDD01000005">
    <property type="protein sequence ID" value="PKQ63368.1"/>
    <property type="molecule type" value="Genomic_DNA"/>
</dbReference>
<dbReference type="InterPro" id="IPR001650">
    <property type="entry name" value="Helicase_C-like"/>
</dbReference>